<protein>
    <submittedName>
        <fullName evidence="1">Putative lipoprotein</fullName>
    </submittedName>
</protein>
<gene>
    <name evidence="1" type="ORF">CEV31_3531</name>
</gene>
<dbReference type="AlphaFoldDB" id="A0A256FE41"/>
<evidence type="ECO:0000313" key="1">
    <source>
        <dbReference type="EMBL" id="OYR13073.1"/>
    </source>
</evidence>
<comment type="caution">
    <text evidence="1">The sequence shown here is derived from an EMBL/GenBank/DDBJ whole genome shotgun (WGS) entry which is preliminary data.</text>
</comment>
<organism evidence="1 2">
    <name type="scientific">Brucella thiophenivorans</name>
    <dbReference type="NCBI Taxonomy" id="571255"/>
    <lineage>
        <taxon>Bacteria</taxon>
        <taxon>Pseudomonadati</taxon>
        <taxon>Pseudomonadota</taxon>
        <taxon>Alphaproteobacteria</taxon>
        <taxon>Hyphomicrobiales</taxon>
        <taxon>Brucellaceae</taxon>
        <taxon>Brucella/Ochrobactrum group</taxon>
        <taxon>Brucella</taxon>
    </lineage>
</organism>
<keyword evidence="1" id="KW-0449">Lipoprotein</keyword>
<sequence>MNLKAAVFLAAFFPLAGCTDMRPAGAEETAECMKYRSMMTAPLPPEQSERLRKACMDSRT</sequence>
<evidence type="ECO:0000313" key="2">
    <source>
        <dbReference type="Proteomes" id="UP000215590"/>
    </source>
</evidence>
<reference evidence="1 2" key="1">
    <citation type="submission" date="2017-07" db="EMBL/GenBank/DDBJ databases">
        <title>Phylogenetic study on the rhizospheric bacterium Ochrobactrum sp. A44.</title>
        <authorList>
            <person name="Krzyzanowska D.M."/>
            <person name="Ossowicki A."/>
            <person name="Rajewska M."/>
            <person name="Maciag T."/>
            <person name="Kaczynski Z."/>
            <person name="Czerwicka M."/>
            <person name="Jafra S."/>
        </authorList>
    </citation>
    <scope>NUCLEOTIDE SEQUENCE [LARGE SCALE GENOMIC DNA]</scope>
    <source>
        <strain evidence="1 2">DSM 7216</strain>
    </source>
</reference>
<dbReference type="RefSeq" id="WP_094509036.1">
    <property type="nucleotide sequence ID" value="NZ_JBHEEK010000018.1"/>
</dbReference>
<accession>A0A256FE41</accession>
<dbReference type="OrthoDB" id="6630841at2"/>
<dbReference type="Proteomes" id="UP000215590">
    <property type="component" value="Unassembled WGS sequence"/>
</dbReference>
<dbReference type="EMBL" id="NNRJ01000054">
    <property type="protein sequence ID" value="OYR13073.1"/>
    <property type="molecule type" value="Genomic_DNA"/>
</dbReference>
<name>A0A256FE41_9HYPH</name>
<proteinExistence type="predicted"/>
<keyword evidence="2" id="KW-1185">Reference proteome</keyword>